<accession>G9QKM2</accession>
<dbReference type="AlphaFoldDB" id="G9QKM2"/>
<dbReference type="EMBL" id="ACWF01000083">
    <property type="protein sequence ID" value="EHL78292.1"/>
    <property type="molecule type" value="Genomic_DNA"/>
</dbReference>
<dbReference type="Pfam" id="PF06338">
    <property type="entry name" value="ComK"/>
    <property type="match status" value="1"/>
</dbReference>
<evidence type="ECO:0000313" key="1">
    <source>
        <dbReference type="EMBL" id="EHL78292.1"/>
    </source>
</evidence>
<comment type="caution">
    <text evidence="1">The sequence shown here is derived from an EMBL/GenBank/DDBJ whole genome shotgun (WGS) entry which is preliminary data.</text>
</comment>
<evidence type="ECO:0008006" key="3">
    <source>
        <dbReference type="Google" id="ProtNLM"/>
    </source>
</evidence>
<dbReference type="Proteomes" id="UP000011747">
    <property type="component" value="Unassembled WGS sequence"/>
</dbReference>
<dbReference type="InterPro" id="IPR010461">
    <property type="entry name" value="ComK"/>
</dbReference>
<dbReference type="PATRIC" id="fig|665952.3.peg.1567"/>
<evidence type="ECO:0000313" key="2">
    <source>
        <dbReference type="Proteomes" id="UP000011747"/>
    </source>
</evidence>
<reference evidence="1 2" key="1">
    <citation type="submission" date="2011-09" db="EMBL/GenBank/DDBJ databases">
        <title>The Genome Sequence of Bacillus smithii 7_3_47FAA.</title>
        <authorList>
            <consortium name="The Broad Institute Genome Sequencing Platform"/>
            <person name="Earl A."/>
            <person name="Ward D."/>
            <person name="Feldgarden M."/>
            <person name="Gevers D."/>
            <person name="Daigneault M."/>
            <person name="Strauss J."/>
            <person name="Allen-Vercoe E."/>
            <person name="Young S.K."/>
            <person name="Zeng Q."/>
            <person name="Gargeya S."/>
            <person name="Fitzgerald M."/>
            <person name="Haas B."/>
            <person name="Abouelleil A."/>
            <person name="Alvarado L."/>
            <person name="Arachchi H.M."/>
            <person name="Berlin A."/>
            <person name="Brown A."/>
            <person name="Chapman S.B."/>
            <person name="Chen Z."/>
            <person name="Dunbar C."/>
            <person name="Freedman E."/>
            <person name="Gearin G."/>
            <person name="Goldberg J."/>
            <person name="Griggs A."/>
            <person name="Gujja S."/>
            <person name="Heiman D."/>
            <person name="Howarth C."/>
            <person name="Larson L."/>
            <person name="Lui A."/>
            <person name="MacDonald P.J.P."/>
            <person name="Montmayeur A."/>
            <person name="Murphy C."/>
            <person name="Neiman D."/>
            <person name="Pearson M."/>
            <person name="Priest M."/>
            <person name="Roberts A."/>
            <person name="Saif S."/>
            <person name="Shea T."/>
            <person name="Shenoy N."/>
            <person name="Sisk P."/>
            <person name="Stolte C."/>
            <person name="Sykes S."/>
            <person name="Wortman J."/>
            <person name="Nusbaum C."/>
            <person name="Birren B."/>
        </authorList>
    </citation>
    <scope>NUCLEOTIDE SEQUENCE [LARGE SCALE GENOMIC DNA]</scope>
    <source>
        <strain evidence="1 2">7_3_47FAA</strain>
    </source>
</reference>
<sequence>MKKVVNLITKKTMAIAPAYDLEHESIIYEVDRTFFSKKRPLEILDDACICRCSTYEGRIRAVRRKLGHYKKTPLMISPDEMLYAFPTKSPERYDCIWVFPRHVKDWREAGENALMVRFFNGLEITVNCSSYTFKRQKEKTADCLMHFSDPPFVHIKGFSAIKKETEKI</sequence>
<organism evidence="1 2">
    <name type="scientific">Bacillus smithii 7_3_47FAA</name>
    <dbReference type="NCBI Taxonomy" id="665952"/>
    <lineage>
        <taxon>Bacteria</taxon>
        <taxon>Bacillati</taxon>
        <taxon>Bacillota</taxon>
        <taxon>Bacilli</taxon>
        <taxon>Bacillales</taxon>
        <taxon>Bacillaceae</taxon>
        <taxon>Bacillus</taxon>
    </lineage>
</organism>
<dbReference type="HOGENOM" id="CLU_107920_1_0_9"/>
<keyword evidence="2" id="KW-1185">Reference proteome</keyword>
<gene>
    <name evidence="1" type="ORF">HMPREF1015_01711</name>
</gene>
<protein>
    <recommendedName>
        <fullName evidence="3">Competence transcription factor</fullName>
    </recommendedName>
</protein>
<name>G9QKM2_9BACI</name>
<dbReference type="GO" id="GO:0030420">
    <property type="term" value="P:establishment of competence for transformation"/>
    <property type="evidence" value="ECO:0007669"/>
    <property type="project" value="InterPro"/>
</dbReference>
<proteinExistence type="predicted"/>